<evidence type="ECO:0000313" key="1">
    <source>
        <dbReference type="EMBL" id="QHS97916.1"/>
    </source>
</evidence>
<proteinExistence type="predicted"/>
<accession>A0A6C0C0H1</accession>
<name>A0A6C0C0H1_9ZZZZ</name>
<reference evidence="1" key="1">
    <citation type="journal article" date="2020" name="Nature">
        <title>Giant virus diversity and host interactions through global metagenomics.</title>
        <authorList>
            <person name="Schulz F."/>
            <person name="Roux S."/>
            <person name="Paez-Espino D."/>
            <person name="Jungbluth S."/>
            <person name="Walsh D.A."/>
            <person name="Denef V.J."/>
            <person name="McMahon K.D."/>
            <person name="Konstantinidis K.T."/>
            <person name="Eloe-Fadrosh E.A."/>
            <person name="Kyrpides N.C."/>
            <person name="Woyke T."/>
        </authorList>
    </citation>
    <scope>NUCLEOTIDE SEQUENCE</scope>
    <source>
        <strain evidence="1">GVMAG-M-3300020182-33</strain>
    </source>
</reference>
<protein>
    <submittedName>
        <fullName evidence="1">Uncharacterized protein</fullName>
    </submittedName>
</protein>
<organism evidence="1">
    <name type="scientific">viral metagenome</name>
    <dbReference type="NCBI Taxonomy" id="1070528"/>
    <lineage>
        <taxon>unclassified sequences</taxon>
        <taxon>metagenomes</taxon>
        <taxon>organismal metagenomes</taxon>
    </lineage>
</organism>
<sequence length="92" mass="10425">MDGRDDTKATHAFCFSVLGLLGYVLAVVCRVHQIPGPNISGSVAGYDKQTSSYPEPPWKEEAICIARVIYYVGMQEYAQRRKLFLWLRAQRS</sequence>
<dbReference type="EMBL" id="MN739308">
    <property type="protein sequence ID" value="QHS97916.1"/>
    <property type="molecule type" value="Genomic_DNA"/>
</dbReference>
<dbReference type="AlphaFoldDB" id="A0A6C0C0H1"/>